<feature type="compositionally biased region" description="Basic and acidic residues" evidence="3">
    <location>
        <begin position="1"/>
        <end position="13"/>
    </location>
</feature>
<keyword evidence="1 2" id="KW-0238">DNA-binding</keyword>
<evidence type="ECO:0000313" key="5">
    <source>
        <dbReference type="EMBL" id="ATQ43362.1"/>
    </source>
</evidence>
<dbReference type="AlphaFoldDB" id="A0A2D2AZE6"/>
<dbReference type="RefSeq" id="WP_099622613.1">
    <property type="nucleotide sequence ID" value="NZ_CP024201.1"/>
</dbReference>
<dbReference type="EMBL" id="CP024201">
    <property type="protein sequence ID" value="ATQ43362.1"/>
    <property type="molecule type" value="Genomic_DNA"/>
</dbReference>
<protein>
    <submittedName>
        <fullName evidence="5">TetR family transcriptional regulator</fullName>
    </submittedName>
</protein>
<evidence type="ECO:0000259" key="4">
    <source>
        <dbReference type="PROSITE" id="PS50977"/>
    </source>
</evidence>
<dbReference type="PANTHER" id="PTHR30055">
    <property type="entry name" value="HTH-TYPE TRANSCRIPTIONAL REGULATOR RUTR"/>
    <property type="match status" value="1"/>
</dbReference>
<dbReference type="GO" id="GO:0003700">
    <property type="term" value="F:DNA-binding transcription factor activity"/>
    <property type="evidence" value="ECO:0007669"/>
    <property type="project" value="TreeGrafter"/>
</dbReference>
<dbReference type="Pfam" id="PF00440">
    <property type="entry name" value="TetR_N"/>
    <property type="match status" value="1"/>
</dbReference>
<accession>A0A2D2AZE6</accession>
<evidence type="ECO:0000313" key="6">
    <source>
        <dbReference type="Proteomes" id="UP000228945"/>
    </source>
</evidence>
<evidence type="ECO:0000256" key="1">
    <source>
        <dbReference type="ARBA" id="ARBA00023125"/>
    </source>
</evidence>
<dbReference type="PRINTS" id="PR00455">
    <property type="entry name" value="HTHTETR"/>
</dbReference>
<dbReference type="InterPro" id="IPR036271">
    <property type="entry name" value="Tet_transcr_reg_TetR-rel_C_sf"/>
</dbReference>
<dbReference type="GO" id="GO:0000976">
    <property type="term" value="F:transcription cis-regulatory region binding"/>
    <property type="evidence" value="ECO:0007669"/>
    <property type="project" value="TreeGrafter"/>
</dbReference>
<dbReference type="SUPFAM" id="SSF48498">
    <property type="entry name" value="Tetracyclin repressor-like, C-terminal domain"/>
    <property type="match status" value="1"/>
</dbReference>
<dbReference type="Proteomes" id="UP000228945">
    <property type="component" value="Chromosome"/>
</dbReference>
<organism evidence="5 6">
    <name type="scientific">Caulobacter mirabilis</name>
    <dbReference type="NCBI Taxonomy" id="69666"/>
    <lineage>
        <taxon>Bacteria</taxon>
        <taxon>Pseudomonadati</taxon>
        <taxon>Pseudomonadota</taxon>
        <taxon>Alphaproteobacteria</taxon>
        <taxon>Caulobacterales</taxon>
        <taxon>Caulobacteraceae</taxon>
        <taxon>Caulobacter</taxon>
    </lineage>
</organism>
<gene>
    <name evidence="5" type="ORF">CSW64_13520</name>
</gene>
<reference evidence="5 6" key="1">
    <citation type="submission" date="2017-10" db="EMBL/GenBank/DDBJ databases">
        <title>Genome sequence of Caulobacter mirabilis FWC38.</title>
        <authorList>
            <person name="Fiebig A."/>
            <person name="Crosson S."/>
        </authorList>
    </citation>
    <scope>NUCLEOTIDE SEQUENCE [LARGE SCALE GENOMIC DNA]</scope>
    <source>
        <strain evidence="5 6">FWC 38</strain>
    </source>
</reference>
<dbReference type="PANTHER" id="PTHR30055:SF235">
    <property type="entry name" value="TRANSCRIPTIONAL REGULATORY PROTEIN"/>
    <property type="match status" value="1"/>
</dbReference>
<dbReference type="InterPro" id="IPR041586">
    <property type="entry name" value="PsrA_TetR_C"/>
</dbReference>
<dbReference type="KEGG" id="cmb:CSW64_13520"/>
<evidence type="ECO:0000256" key="3">
    <source>
        <dbReference type="SAM" id="MobiDB-lite"/>
    </source>
</evidence>
<dbReference type="OrthoDB" id="2356263at2"/>
<keyword evidence="6" id="KW-1185">Reference proteome</keyword>
<dbReference type="SUPFAM" id="SSF46689">
    <property type="entry name" value="Homeodomain-like"/>
    <property type="match status" value="1"/>
</dbReference>
<dbReference type="InterPro" id="IPR009057">
    <property type="entry name" value="Homeodomain-like_sf"/>
</dbReference>
<dbReference type="Gene3D" id="1.10.357.10">
    <property type="entry name" value="Tetracycline Repressor, domain 2"/>
    <property type="match status" value="1"/>
</dbReference>
<dbReference type="InterPro" id="IPR001647">
    <property type="entry name" value="HTH_TetR"/>
</dbReference>
<evidence type="ECO:0000256" key="2">
    <source>
        <dbReference type="PROSITE-ProRule" id="PRU00335"/>
    </source>
</evidence>
<sequence length="246" mass="27369">MKSVDDLKDDFPAKKASPRKAQVDRRRESMESILDHAEALFAESGFNGVTINDVARSASVDTGLIRYYFGDKSNLFEAVVDRRSGVANEARLKALNEYRRTAGASFSLEGVIRAFTAPAFDLMLNDEGYRNYGMIIGYVNATHADLRRLMSKNFDHVSEVLIEDMKRLLPDANLEDLYWGYHFLTGAFTFSLAQTGRIDSLSGDMCKSEDLQAISERLPITLAAGIRAMCDERAAARKRAATSTNT</sequence>
<proteinExistence type="predicted"/>
<feature type="DNA-binding region" description="H-T-H motif" evidence="2">
    <location>
        <begin position="50"/>
        <end position="69"/>
    </location>
</feature>
<feature type="domain" description="HTH tetR-type" evidence="4">
    <location>
        <begin position="27"/>
        <end position="87"/>
    </location>
</feature>
<dbReference type="PROSITE" id="PS50977">
    <property type="entry name" value="HTH_TETR_2"/>
    <property type="match status" value="1"/>
</dbReference>
<dbReference type="Pfam" id="PF17939">
    <property type="entry name" value="TetR_C_30"/>
    <property type="match status" value="1"/>
</dbReference>
<name>A0A2D2AZE6_9CAUL</name>
<dbReference type="InterPro" id="IPR050109">
    <property type="entry name" value="HTH-type_TetR-like_transc_reg"/>
</dbReference>
<feature type="region of interest" description="Disordered" evidence="3">
    <location>
        <begin position="1"/>
        <end position="27"/>
    </location>
</feature>